<evidence type="ECO:0000256" key="5">
    <source>
        <dbReference type="ARBA" id="ARBA00023163"/>
    </source>
</evidence>
<comment type="caution">
    <text evidence="7">The sequence shown here is derived from an EMBL/GenBank/DDBJ whole genome shotgun (WGS) entry which is preliminary data.</text>
</comment>
<evidence type="ECO:0000256" key="2">
    <source>
        <dbReference type="ARBA" id="ARBA00023015"/>
    </source>
</evidence>
<dbReference type="SUPFAM" id="SSF46689">
    <property type="entry name" value="Homeodomain-like"/>
    <property type="match status" value="2"/>
</dbReference>
<evidence type="ECO:0000313" key="7">
    <source>
        <dbReference type="EMBL" id="TVY10219.1"/>
    </source>
</evidence>
<evidence type="ECO:0000313" key="8">
    <source>
        <dbReference type="Proteomes" id="UP000317036"/>
    </source>
</evidence>
<dbReference type="SUPFAM" id="SSF51215">
    <property type="entry name" value="Regulatory protein AraC"/>
    <property type="match status" value="1"/>
</dbReference>
<keyword evidence="2" id="KW-0805">Transcription regulation</keyword>
<gene>
    <name evidence="7" type="ORF">FPZ49_09110</name>
</gene>
<dbReference type="Gene3D" id="1.10.10.60">
    <property type="entry name" value="Homeodomain-like"/>
    <property type="match status" value="2"/>
</dbReference>
<keyword evidence="5" id="KW-0804">Transcription</keyword>
<dbReference type="InterPro" id="IPR050204">
    <property type="entry name" value="AraC_XylS_family_regulators"/>
</dbReference>
<keyword evidence="8" id="KW-1185">Reference proteome</keyword>
<dbReference type="SMART" id="SM00342">
    <property type="entry name" value="HTH_ARAC"/>
    <property type="match status" value="1"/>
</dbReference>
<feature type="domain" description="HTH araC/xylS-type" evidence="6">
    <location>
        <begin position="187"/>
        <end position="285"/>
    </location>
</feature>
<dbReference type="PANTHER" id="PTHR46796">
    <property type="entry name" value="HTH-TYPE TRANSCRIPTIONAL ACTIVATOR RHAS-RELATED"/>
    <property type="match status" value="1"/>
</dbReference>
<evidence type="ECO:0000256" key="3">
    <source>
        <dbReference type="ARBA" id="ARBA00023125"/>
    </source>
</evidence>
<keyword evidence="1" id="KW-0963">Cytoplasm</keyword>
<dbReference type="EMBL" id="VNJI01000009">
    <property type="protein sequence ID" value="TVY10219.1"/>
    <property type="molecule type" value="Genomic_DNA"/>
</dbReference>
<organism evidence="7 8">
    <name type="scientific">Paenibacillus cremeus</name>
    <dbReference type="NCBI Taxonomy" id="2163881"/>
    <lineage>
        <taxon>Bacteria</taxon>
        <taxon>Bacillati</taxon>
        <taxon>Bacillota</taxon>
        <taxon>Bacilli</taxon>
        <taxon>Bacillales</taxon>
        <taxon>Paenibacillaceae</taxon>
        <taxon>Paenibacillus</taxon>
    </lineage>
</organism>
<dbReference type="PROSITE" id="PS00041">
    <property type="entry name" value="HTH_ARAC_FAMILY_1"/>
    <property type="match status" value="1"/>
</dbReference>
<keyword evidence="3" id="KW-0238">DNA-binding</keyword>
<dbReference type="OrthoDB" id="2237754at2"/>
<dbReference type="InterPro" id="IPR037923">
    <property type="entry name" value="HTH-like"/>
</dbReference>
<dbReference type="RefSeq" id="WP_144845744.1">
    <property type="nucleotide sequence ID" value="NZ_VNJI01000009.1"/>
</dbReference>
<accession>A0A559KDN2</accession>
<dbReference type="InterPro" id="IPR018062">
    <property type="entry name" value="HTH_AraC-typ_CS"/>
</dbReference>
<proteinExistence type="predicted"/>
<dbReference type="InterPro" id="IPR018060">
    <property type="entry name" value="HTH_AraC"/>
</dbReference>
<keyword evidence="4" id="KW-0010">Activator</keyword>
<dbReference type="GO" id="GO:0043565">
    <property type="term" value="F:sequence-specific DNA binding"/>
    <property type="evidence" value="ECO:0007669"/>
    <property type="project" value="InterPro"/>
</dbReference>
<protein>
    <submittedName>
        <fullName evidence="7">AraC family transcriptional regulator</fullName>
    </submittedName>
</protein>
<dbReference type="PANTHER" id="PTHR46796:SF13">
    <property type="entry name" value="HTH-TYPE TRANSCRIPTIONAL ACTIVATOR RHAS"/>
    <property type="match status" value="1"/>
</dbReference>
<evidence type="ECO:0000256" key="4">
    <source>
        <dbReference type="ARBA" id="ARBA00023159"/>
    </source>
</evidence>
<dbReference type="PROSITE" id="PS01124">
    <property type="entry name" value="HTH_ARAC_FAMILY_2"/>
    <property type="match status" value="1"/>
</dbReference>
<dbReference type="GO" id="GO:0003700">
    <property type="term" value="F:DNA-binding transcription factor activity"/>
    <property type="evidence" value="ECO:0007669"/>
    <property type="project" value="InterPro"/>
</dbReference>
<reference evidence="7 8" key="1">
    <citation type="submission" date="2019-07" db="EMBL/GenBank/DDBJ databases">
        <authorList>
            <person name="Kim J."/>
        </authorList>
    </citation>
    <scope>NUCLEOTIDE SEQUENCE [LARGE SCALE GENOMIC DNA]</scope>
    <source>
        <strain evidence="7 8">JC52</strain>
    </source>
</reference>
<evidence type="ECO:0000259" key="6">
    <source>
        <dbReference type="PROSITE" id="PS01124"/>
    </source>
</evidence>
<dbReference type="Proteomes" id="UP000317036">
    <property type="component" value="Unassembled WGS sequence"/>
</dbReference>
<name>A0A559KDN2_9BACL</name>
<dbReference type="InterPro" id="IPR009057">
    <property type="entry name" value="Homeodomain-like_sf"/>
</dbReference>
<sequence length="298" mass="34195">MLFPHEACERSSFGFKYMSGAGLPVRLINIGWDRVTSEAYRWHGLQRGGGYVVFQYTLNGKGMLRDGEKEYAVPKETGFLTVVPGDQEYYLPEDAGEWEFLYVVVHGVDAINHATEIIRQMGPVLSFREQQEPVKTLSRLYAEVYGNPQLDKFTISARLYEWLMGLHRITEGRDIVRETEELPGPIRAAVKLIKGSYMKDLAIEDLAEAAGLTKFHFCRQFHKKTGLKPSQYLRKIRVEQAAWLLRHTDKTVETVARDCGFVYANYFIKVFRLLVGATPIEYRAGKKVDPVYFLRVEP</sequence>
<dbReference type="Pfam" id="PF12833">
    <property type="entry name" value="HTH_18"/>
    <property type="match status" value="1"/>
</dbReference>
<dbReference type="AlphaFoldDB" id="A0A559KDN2"/>
<evidence type="ECO:0000256" key="1">
    <source>
        <dbReference type="ARBA" id="ARBA00022490"/>
    </source>
</evidence>